<protein>
    <submittedName>
        <fullName evidence="7">MATE efflux family protein</fullName>
    </submittedName>
</protein>
<dbReference type="InterPro" id="IPR002528">
    <property type="entry name" value="MATE_fam"/>
</dbReference>
<gene>
    <name evidence="7" type="ORF">JCM21142_373</name>
</gene>
<dbReference type="eggNOG" id="COG2244">
    <property type="taxonomic scope" value="Bacteria"/>
</dbReference>
<dbReference type="GO" id="GO:0042910">
    <property type="term" value="F:xenobiotic transmembrane transporter activity"/>
    <property type="evidence" value="ECO:0007669"/>
    <property type="project" value="InterPro"/>
</dbReference>
<evidence type="ECO:0000256" key="5">
    <source>
        <dbReference type="ARBA" id="ARBA00023136"/>
    </source>
</evidence>
<dbReference type="OrthoDB" id="88014at2"/>
<feature type="transmembrane region" description="Helical" evidence="6">
    <location>
        <begin position="428"/>
        <end position="452"/>
    </location>
</feature>
<keyword evidence="5 6" id="KW-0472">Membrane</keyword>
<comment type="caution">
    <text evidence="7">The sequence shown here is derived from an EMBL/GenBank/DDBJ whole genome shotgun (WGS) entry which is preliminary data.</text>
</comment>
<evidence type="ECO:0000256" key="6">
    <source>
        <dbReference type="SAM" id="Phobius"/>
    </source>
</evidence>
<keyword evidence="4 6" id="KW-1133">Transmembrane helix</keyword>
<feature type="transmembrane region" description="Helical" evidence="6">
    <location>
        <begin position="124"/>
        <end position="145"/>
    </location>
</feature>
<evidence type="ECO:0000313" key="7">
    <source>
        <dbReference type="EMBL" id="GAF01757.1"/>
    </source>
</evidence>
<keyword evidence="8" id="KW-1185">Reference proteome</keyword>
<dbReference type="PANTHER" id="PTHR30250:SF11">
    <property type="entry name" value="O-ANTIGEN TRANSPORTER-RELATED"/>
    <property type="match status" value="1"/>
</dbReference>
<keyword evidence="2" id="KW-1003">Cell membrane</keyword>
<evidence type="ECO:0000313" key="8">
    <source>
        <dbReference type="Proteomes" id="UP000019402"/>
    </source>
</evidence>
<feature type="transmembrane region" description="Helical" evidence="6">
    <location>
        <begin position="308"/>
        <end position="330"/>
    </location>
</feature>
<feature type="transmembrane region" description="Helical" evidence="6">
    <location>
        <begin position="12"/>
        <end position="34"/>
    </location>
</feature>
<feature type="transmembrane region" description="Helical" evidence="6">
    <location>
        <begin position="221"/>
        <end position="241"/>
    </location>
</feature>
<proteinExistence type="predicted"/>
<dbReference type="Pfam" id="PF01554">
    <property type="entry name" value="MatE"/>
    <property type="match status" value="1"/>
</dbReference>
<feature type="transmembrane region" description="Helical" evidence="6">
    <location>
        <begin position="458"/>
        <end position="477"/>
    </location>
</feature>
<dbReference type="RefSeq" id="WP_027473008.1">
    <property type="nucleotide sequence ID" value="NZ_BAMD01000003.1"/>
</dbReference>
<dbReference type="EMBL" id="BAMD01000003">
    <property type="protein sequence ID" value="GAF01757.1"/>
    <property type="molecule type" value="Genomic_DNA"/>
</dbReference>
<comment type="subcellular location">
    <subcellularLocation>
        <location evidence="1">Cell membrane</location>
        <topology evidence="1">Multi-pass membrane protein</topology>
    </subcellularLocation>
</comment>
<feature type="transmembrane region" description="Helical" evidence="6">
    <location>
        <begin position="393"/>
        <end position="416"/>
    </location>
</feature>
<reference evidence="7 8" key="1">
    <citation type="journal article" date="2014" name="Genome Announc.">
        <title>Draft Genome Sequence of Cytophaga fermentans JCM 21142T, a Facultative Anaerobe Isolated from Marine Mud.</title>
        <authorList>
            <person name="Starns D."/>
            <person name="Oshima K."/>
            <person name="Suda W."/>
            <person name="Iino T."/>
            <person name="Yuki M."/>
            <person name="Inoue J."/>
            <person name="Kitamura K."/>
            <person name="Iida T."/>
            <person name="Darby A."/>
            <person name="Hattori M."/>
            <person name="Ohkuma M."/>
        </authorList>
    </citation>
    <scope>NUCLEOTIDE SEQUENCE [LARGE SCALE GENOMIC DNA]</scope>
    <source>
        <strain evidence="7 8">JCM 21142</strain>
    </source>
</reference>
<feature type="transmembrane region" description="Helical" evidence="6">
    <location>
        <begin position="336"/>
        <end position="356"/>
    </location>
</feature>
<evidence type="ECO:0000256" key="2">
    <source>
        <dbReference type="ARBA" id="ARBA00022475"/>
    </source>
</evidence>
<feature type="transmembrane region" description="Helical" evidence="6">
    <location>
        <begin position="181"/>
        <end position="200"/>
    </location>
</feature>
<feature type="transmembrane region" description="Helical" evidence="6">
    <location>
        <begin position="40"/>
        <end position="68"/>
    </location>
</feature>
<feature type="transmembrane region" description="Helical" evidence="6">
    <location>
        <begin position="80"/>
        <end position="104"/>
    </location>
</feature>
<dbReference type="AlphaFoldDB" id="W7Y1C4"/>
<dbReference type="InterPro" id="IPR050833">
    <property type="entry name" value="Poly_Biosynth_Transport"/>
</dbReference>
<sequence length="493" mass="55646">MGVVVKQTIKGSLYAYIGVILGGINVGILFPKIFSESEIGLINILITVSAVSAQFGSLGSAGIINYFFPKFRNKENAHNSFFLFITLFASIGFLLYTIVFYFFGDIFLSTRDVNTLLQQQYYPLLYPLTFFTVAFIIVDMFSSSTFNSTIGNLYKDIVVRIVVLVLTILYFFKYLSFSTFMLLYTINLGTPVVALLIYMVKKGDINFTLPRLSNYKPHLKKIISVGFFYILSGLSDILASYIDKYMISYYLGLRATGIYSITNYFGTLTRIPRSAMGKIGTPVIAKLLSEENHKELAALLKKSSVSQILMGIFIFINIWVNIDLILGFLSQSYAEGKWVVFFISLSHIFYCFMGLGGATLKVSKYYKIATFFTIILGIMVVILNLMLIPKWGINGAAISTAIAKFIYVVIILFFIAKKFKISVIYFDSLKIIISGTIALILTQQVPIVYFNFHEYGNLLINLGIKSSSVTILFVMFLRITRFIKNTKQLKELI</sequence>
<dbReference type="GO" id="GO:0005886">
    <property type="term" value="C:plasma membrane"/>
    <property type="evidence" value="ECO:0007669"/>
    <property type="project" value="UniProtKB-SubCell"/>
</dbReference>
<feature type="transmembrane region" description="Helical" evidence="6">
    <location>
        <begin position="157"/>
        <end position="175"/>
    </location>
</feature>
<feature type="transmembrane region" description="Helical" evidence="6">
    <location>
        <begin position="368"/>
        <end position="387"/>
    </location>
</feature>
<dbReference type="Proteomes" id="UP000019402">
    <property type="component" value="Unassembled WGS sequence"/>
</dbReference>
<dbReference type="STRING" id="869213.GCA_000517085_03628"/>
<evidence type="ECO:0000256" key="1">
    <source>
        <dbReference type="ARBA" id="ARBA00004651"/>
    </source>
</evidence>
<dbReference type="PANTHER" id="PTHR30250">
    <property type="entry name" value="PST FAMILY PREDICTED COLANIC ACID TRANSPORTER"/>
    <property type="match status" value="1"/>
</dbReference>
<organism evidence="7 8">
    <name type="scientific">Saccharicrinis fermentans DSM 9555 = JCM 21142</name>
    <dbReference type="NCBI Taxonomy" id="869213"/>
    <lineage>
        <taxon>Bacteria</taxon>
        <taxon>Pseudomonadati</taxon>
        <taxon>Bacteroidota</taxon>
        <taxon>Bacteroidia</taxon>
        <taxon>Marinilabiliales</taxon>
        <taxon>Marinilabiliaceae</taxon>
        <taxon>Saccharicrinis</taxon>
    </lineage>
</organism>
<feature type="transmembrane region" description="Helical" evidence="6">
    <location>
        <begin position="247"/>
        <end position="266"/>
    </location>
</feature>
<evidence type="ECO:0000256" key="4">
    <source>
        <dbReference type="ARBA" id="ARBA00022989"/>
    </source>
</evidence>
<name>W7Y1C4_9BACT</name>
<evidence type="ECO:0000256" key="3">
    <source>
        <dbReference type="ARBA" id="ARBA00022692"/>
    </source>
</evidence>
<accession>W7Y1C4</accession>
<dbReference type="GO" id="GO:0015297">
    <property type="term" value="F:antiporter activity"/>
    <property type="evidence" value="ECO:0007669"/>
    <property type="project" value="InterPro"/>
</dbReference>
<keyword evidence="3 6" id="KW-0812">Transmembrane</keyword>